<organism evidence="1 2">
    <name type="scientific">Okeania hirsuta</name>
    <dbReference type="NCBI Taxonomy" id="1458930"/>
    <lineage>
        <taxon>Bacteria</taxon>
        <taxon>Bacillati</taxon>
        <taxon>Cyanobacteriota</taxon>
        <taxon>Cyanophyceae</taxon>
        <taxon>Oscillatoriophycideae</taxon>
        <taxon>Oscillatoriales</taxon>
        <taxon>Microcoleaceae</taxon>
        <taxon>Okeania</taxon>
    </lineage>
</organism>
<keyword evidence="2" id="KW-1185">Reference proteome</keyword>
<evidence type="ECO:0000313" key="1">
    <source>
        <dbReference type="EMBL" id="RQH34440.1"/>
    </source>
</evidence>
<dbReference type="Proteomes" id="UP000269154">
    <property type="component" value="Unassembled WGS sequence"/>
</dbReference>
<name>A0A3N6RJH1_9CYAN</name>
<reference evidence="1 2" key="1">
    <citation type="journal article" date="2018" name="ACS Chem. Biol.">
        <title>Ketoreductase domain dysfunction expands chemodiversity: malyngamide biosynthesis in the cyanobacterium Okeania hirsuta.</title>
        <authorList>
            <person name="Moss N.A."/>
            <person name="Leao T."/>
            <person name="Rankin M."/>
            <person name="McCullough T.M."/>
            <person name="Qu P."/>
            <person name="Korobeynikov A."/>
            <person name="Smith J.L."/>
            <person name="Gerwick L."/>
            <person name="Gerwick W.H."/>
        </authorList>
    </citation>
    <scope>NUCLEOTIDE SEQUENCE [LARGE SCALE GENOMIC DNA]</scope>
    <source>
        <strain evidence="1 2">PAB10Feb10-1</strain>
    </source>
</reference>
<evidence type="ECO:0000313" key="2">
    <source>
        <dbReference type="Proteomes" id="UP000269154"/>
    </source>
</evidence>
<accession>A0A3N6RJH1</accession>
<dbReference type="AlphaFoldDB" id="A0A3N6RJH1"/>
<gene>
    <name evidence="1" type="ORF">D5R40_20980</name>
</gene>
<sequence length="59" mass="7235">MWEVWGGWEDRESRMNNCSRDFPAPLIPKYLLFELFPLKSWYFFQPKKAKANISQYFQV</sequence>
<proteinExistence type="predicted"/>
<dbReference type="EMBL" id="RCBY01000137">
    <property type="protein sequence ID" value="RQH34440.1"/>
    <property type="molecule type" value="Genomic_DNA"/>
</dbReference>
<comment type="caution">
    <text evidence="1">The sequence shown here is derived from an EMBL/GenBank/DDBJ whole genome shotgun (WGS) entry which is preliminary data.</text>
</comment>
<protein>
    <submittedName>
        <fullName evidence="1">Uncharacterized protein</fullName>
    </submittedName>
</protein>